<feature type="domain" description="AMP-binding enzyme C-terminal" evidence="6">
    <location>
        <begin position="817"/>
        <end position="891"/>
    </location>
</feature>
<dbReference type="Pfam" id="PF00501">
    <property type="entry name" value="AMP-binding"/>
    <property type="match status" value="1"/>
</dbReference>
<dbReference type="Proteomes" id="UP001599756">
    <property type="component" value="Unassembled WGS sequence"/>
</dbReference>
<dbReference type="InterPro" id="IPR020845">
    <property type="entry name" value="AMP-binding_CS"/>
</dbReference>
<dbReference type="Pfam" id="PF13193">
    <property type="entry name" value="AMP-binding_C"/>
    <property type="match status" value="1"/>
</dbReference>
<evidence type="ECO:0000313" key="8">
    <source>
        <dbReference type="Proteomes" id="UP001599756"/>
    </source>
</evidence>
<proteinExistence type="predicted"/>
<dbReference type="PROSITE" id="PS00455">
    <property type="entry name" value="AMP_BINDING"/>
    <property type="match status" value="1"/>
</dbReference>
<dbReference type="InterPro" id="IPR010071">
    <property type="entry name" value="AA_adenyl_dom"/>
</dbReference>
<dbReference type="SUPFAM" id="SSF47336">
    <property type="entry name" value="ACP-like"/>
    <property type="match status" value="1"/>
</dbReference>
<dbReference type="Gene3D" id="1.10.1200.10">
    <property type="entry name" value="ACP-like"/>
    <property type="match status" value="1"/>
</dbReference>
<evidence type="ECO:0000259" key="5">
    <source>
        <dbReference type="Pfam" id="PF00550"/>
    </source>
</evidence>
<evidence type="ECO:0000256" key="2">
    <source>
        <dbReference type="ARBA" id="ARBA00022553"/>
    </source>
</evidence>
<dbReference type="InterPro" id="IPR006162">
    <property type="entry name" value="Ppantetheine_attach_site"/>
</dbReference>
<dbReference type="NCBIfam" id="TIGR01733">
    <property type="entry name" value="AA-adenyl-dom"/>
    <property type="match status" value="1"/>
</dbReference>
<dbReference type="Pfam" id="PF00550">
    <property type="entry name" value="PP-binding"/>
    <property type="match status" value="1"/>
</dbReference>
<dbReference type="PANTHER" id="PTHR45527">
    <property type="entry name" value="NONRIBOSOMAL PEPTIDE SYNTHETASE"/>
    <property type="match status" value="1"/>
</dbReference>
<dbReference type="Gene3D" id="3.40.50.12780">
    <property type="entry name" value="N-terminal domain of ligase-like"/>
    <property type="match status" value="1"/>
</dbReference>
<keyword evidence="8" id="KW-1185">Reference proteome</keyword>
<dbReference type="InterPro" id="IPR036736">
    <property type="entry name" value="ACP-like_sf"/>
</dbReference>
<dbReference type="PROSITE" id="PS00012">
    <property type="entry name" value="PHOSPHOPANTETHEINE"/>
    <property type="match status" value="1"/>
</dbReference>
<dbReference type="Gene3D" id="3.30.300.30">
    <property type="match status" value="1"/>
</dbReference>
<organism evidence="7 8">
    <name type="scientific">Streptomyces anandii</name>
    <dbReference type="NCBI Taxonomy" id="285454"/>
    <lineage>
        <taxon>Bacteria</taxon>
        <taxon>Bacillati</taxon>
        <taxon>Actinomycetota</taxon>
        <taxon>Actinomycetes</taxon>
        <taxon>Kitasatosporales</taxon>
        <taxon>Streptomycetaceae</taxon>
        <taxon>Streptomyces</taxon>
    </lineage>
</organism>
<dbReference type="InterPro" id="IPR009081">
    <property type="entry name" value="PP-bd_ACP"/>
</dbReference>
<dbReference type="EMBL" id="JBHYTS010000076">
    <property type="protein sequence ID" value="MFE1755095.1"/>
    <property type="molecule type" value="Genomic_DNA"/>
</dbReference>
<dbReference type="SUPFAM" id="SSF52777">
    <property type="entry name" value="CoA-dependent acyltransferases"/>
    <property type="match status" value="1"/>
</dbReference>
<evidence type="ECO:0000259" key="4">
    <source>
        <dbReference type="Pfam" id="PF00501"/>
    </source>
</evidence>
<evidence type="ECO:0000256" key="3">
    <source>
        <dbReference type="SAM" id="MobiDB-lite"/>
    </source>
</evidence>
<evidence type="ECO:0000256" key="1">
    <source>
        <dbReference type="ARBA" id="ARBA00022450"/>
    </source>
</evidence>
<gene>
    <name evidence="7" type="ORF">ACFW88_31940</name>
</gene>
<accession>A0ABW6HEL8</accession>
<reference evidence="7 8" key="1">
    <citation type="submission" date="2024-09" db="EMBL/GenBank/DDBJ databases">
        <title>The Natural Products Discovery Center: Release of the First 8490 Sequenced Strains for Exploring Actinobacteria Biosynthetic Diversity.</title>
        <authorList>
            <person name="Kalkreuter E."/>
            <person name="Kautsar S.A."/>
            <person name="Yang D."/>
            <person name="Bader C.D."/>
            <person name="Teijaro C.N."/>
            <person name="Fluegel L."/>
            <person name="Davis C.M."/>
            <person name="Simpson J.R."/>
            <person name="Lauterbach L."/>
            <person name="Steele A.D."/>
            <person name="Gui C."/>
            <person name="Meng S."/>
            <person name="Li G."/>
            <person name="Viehrig K."/>
            <person name="Ye F."/>
            <person name="Su P."/>
            <person name="Kiefer A.F."/>
            <person name="Nichols A."/>
            <person name="Cepeda A.J."/>
            <person name="Yan W."/>
            <person name="Fan B."/>
            <person name="Jiang Y."/>
            <person name="Adhikari A."/>
            <person name="Zheng C.-J."/>
            <person name="Schuster L."/>
            <person name="Cowan T.M."/>
            <person name="Smanski M.J."/>
            <person name="Chevrette M.G."/>
            <person name="De Carvalho L.P.S."/>
            <person name="Shen B."/>
        </authorList>
    </citation>
    <scope>NUCLEOTIDE SEQUENCE [LARGE SCALE GENOMIC DNA]</scope>
    <source>
        <strain evidence="7 8">NPDC059500</strain>
    </source>
</reference>
<comment type="caution">
    <text evidence="7">The sequence shown here is derived from an EMBL/GenBank/DDBJ whole genome shotgun (WGS) entry which is preliminary data.</text>
</comment>
<protein>
    <submittedName>
        <fullName evidence="7">Amino acid adenylation domain-containing protein</fullName>
    </submittedName>
</protein>
<feature type="domain" description="Carrier" evidence="5">
    <location>
        <begin position="932"/>
        <end position="975"/>
    </location>
</feature>
<keyword evidence="1" id="KW-0596">Phosphopantetheine</keyword>
<evidence type="ECO:0000259" key="6">
    <source>
        <dbReference type="Pfam" id="PF13193"/>
    </source>
</evidence>
<dbReference type="PANTHER" id="PTHR45527:SF1">
    <property type="entry name" value="FATTY ACID SYNTHASE"/>
    <property type="match status" value="1"/>
</dbReference>
<feature type="domain" description="AMP-dependent synthetase/ligase" evidence="4">
    <location>
        <begin position="410"/>
        <end position="762"/>
    </location>
</feature>
<evidence type="ECO:0000313" key="7">
    <source>
        <dbReference type="EMBL" id="MFE1755095.1"/>
    </source>
</evidence>
<dbReference type="SUPFAM" id="SSF56801">
    <property type="entry name" value="Acetyl-CoA synthetase-like"/>
    <property type="match status" value="1"/>
</dbReference>
<name>A0ABW6HEL8_9ACTN</name>
<feature type="region of interest" description="Disordered" evidence="3">
    <location>
        <begin position="145"/>
        <end position="184"/>
    </location>
</feature>
<dbReference type="RefSeq" id="WP_381830040.1">
    <property type="nucleotide sequence ID" value="NZ_JBHYTS010000076.1"/>
</dbReference>
<sequence>MIDLTTFVRNVAPLEWAFLGITPELRVMNLLVEGEGAIPPHRLADAVAAAAHAHPGMRLTRQDERWTDSGAVPAVRTLEAGALDGARLEAPELRAPFDDTRATCEVLLAPGDPATVVFRADHAVTDGRGLLLWARDVFRALRGEDPLGAPADTGSEELLRQSHPDGEPPRAAARDLGFPSPLGPRPHERAGLLWRRRSLDGTHLAATAKVVAALAAAHGPGRFHVPVDLRRHLPGLRSTAALSHAVDLDVAEGEGWEDVQRTLLGRLTDRRDLAAGTDPGILGLPLPLLREGIADIDRTAAGADRHSARACVSHLGTVDPADFRADGFEAVSVYALGGVTPGGPPEIDVVELPGRTELTVAWYDGPGTADRAEALLDTVEEALSPRAHRHWEGNRTRRPLPDARSVVALFREQVARTPHRTALSGPEGEISYLELSRRADAVAAELRRLGAGPGTVVGLLAGRSAASVAGLWGVLRAGACYLPLDVRHPDRRLADLLTDAGSTLCLVERAQEGRDCLPEGCRALPLDALATGAAGEDGATAAEADTAVGPHDLAYVIYTSGSTGRPKGVQIEHGSLANYVHWATREFGIDSETCLPLLTSPSFDVSGTSVFLPLLTGGEVVLMRDDPNHLSLRHLLTRTRANTLNLTPSHLDLIGGLDIAPAGYRSVVVVGEQLRVEVAARAQEMFGPKCRIINLYGPTEATIGCTAHTYDEESDQDGSVVPIGWPADNTSVYLLDGERRFVAPGEVGEMYLGGAQLARGYLGRPELNRERFPKLADGTRVYRTGDLARVLPSGELQFVGRIDDQVKIRGHRVEPAEVARALEEHAAVDRAVVVTRPASGRGGKALYGYVLTNSPVSPDELRAHLEELLPAHMVPAAVTTVAELPYTVSGKVDVRALPDPFADERHGADGPPRTPGAADQVTDQAGDPVAEAVAGTWARTLGVDRSRLDGQSDFQRLGGDSLSLLAMLAGVARELLDARAEEAFMAELGRILREPTLERVTALVHEVRSEASSAV</sequence>
<keyword evidence="2" id="KW-0597">Phosphoprotein</keyword>
<dbReference type="InterPro" id="IPR042099">
    <property type="entry name" value="ANL_N_sf"/>
</dbReference>
<feature type="region of interest" description="Disordered" evidence="3">
    <location>
        <begin position="900"/>
        <end position="923"/>
    </location>
</feature>
<dbReference type="CDD" id="cd05930">
    <property type="entry name" value="A_NRPS"/>
    <property type="match status" value="1"/>
</dbReference>
<dbReference type="InterPro" id="IPR000873">
    <property type="entry name" value="AMP-dep_synth/lig_dom"/>
</dbReference>
<dbReference type="InterPro" id="IPR025110">
    <property type="entry name" value="AMP-bd_C"/>
</dbReference>
<dbReference type="InterPro" id="IPR045851">
    <property type="entry name" value="AMP-bd_C_sf"/>
</dbReference>
<feature type="compositionally biased region" description="Basic and acidic residues" evidence="3">
    <location>
        <begin position="157"/>
        <end position="168"/>
    </location>
</feature>